<sequence>MVIRIKRKEFFNNFNSCNIDCHFPEQGNNKAGNQSVSATICSLKRALLLEYIFKQQQAASDHAWLIDF</sequence>
<keyword evidence="2" id="KW-1185">Reference proteome</keyword>
<evidence type="ECO:0000313" key="2">
    <source>
        <dbReference type="Proteomes" id="UP000028719"/>
    </source>
</evidence>
<proteinExistence type="predicted"/>
<protein>
    <submittedName>
        <fullName evidence="1">Uncharacterized protein</fullName>
    </submittedName>
</protein>
<organism evidence="1 2">
    <name type="scientific">Chryseobacterium vrystaatense</name>
    <dbReference type="NCBI Taxonomy" id="307480"/>
    <lineage>
        <taxon>Bacteria</taxon>
        <taxon>Pseudomonadati</taxon>
        <taxon>Bacteroidota</taxon>
        <taxon>Flavobacteriia</taxon>
        <taxon>Flavobacteriales</taxon>
        <taxon>Weeksellaceae</taxon>
        <taxon>Chryseobacterium group</taxon>
        <taxon>Chryseobacterium</taxon>
    </lineage>
</organism>
<gene>
    <name evidence="1" type="ORF">IW16_12465</name>
</gene>
<dbReference type="Proteomes" id="UP000028719">
    <property type="component" value="Unassembled WGS sequence"/>
</dbReference>
<comment type="caution">
    <text evidence="1">The sequence shown here is derived from an EMBL/GenBank/DDBJ whole genome shotgun (WGS) entry which is preliminary data.</text>
</comment>
<accession>A0ABR4UL88</accession>
<reference evidence="1 2" key="1">
    <citation type="submission" date="2014-07" db="EMBL/GenBank/DDBJ databases">
        <title>Genome of Chryseobacterium vrystaatense LMG 22846.</title>
        <authorList>
            <person name="Pipes S.E."/>
            <person name="Stropko S.J."/>
            <person name="Newman J.D."/>
        </authorList>
    </citation>
    <scope>NUCLEOTIDE SEQUENCE [LARGE SCALE GENOMIC DNA]</scope>
    <source>
        <strain evidence="1 2">LMG 22846</strain>
    </source>
</reference>
<name>A0ABR4UL88_9FLAO</name>
<evidence type="ECO:0000313" key="1">
    <source>
        <dbReference type="EMBL" id="KFF25694.1"/>
    </source>
</evidence>
<dbReference type="EMBL" id="JPRI01000004">
    <property type="protein sequence ID" value="KFF25694.1"/>
    <property type="molecule type" value="Genomic_DNA"/>
</dbReference>